<protein>
    <submittedName>
        <fullName evidence="2">Uncharacterized protein</fullName>
    </submittedName>
</protein>
<organism evidence="2 3">
    <name type="scientific">Shiella aurantiaca</name>
    <dbReference type="NCBI Taxonomy" id="3058365"/>
    <lineage>
        <taxon>Bacteria</taxon>
        <taxon>Pseudomonadati</taxon>
        <taxon>Bacteroidota</taxon>
        <taxon>Cytophagia</taxon>
        <taxon>Cytophagales</taxon>
        <taxon>Shiellaceae</taxon>
        <taxon>Shiella</taxon>
    </lineage>
</organism>
<feature type="transmembrane region" description="Helical" evidence="1">
    <location>
        <begin position="6"/>
        <end position="25"/>
    </location>
</feature>
<keyword evidence="1" id="KW-0472">Membrane</keyword>
<keyword evidence="1" id="KW-0812">Transmembrane</keyword>
<evidence type="ECO:0000313" key="2">
    <source>
        <dbReference type="EMBL" id="MDN4166518.1"/>
    </source>
</evidence>
<comment type="caution">
    <text evidence="2">The sequence shown here is derived from an EMBL/GenBank/DDBJ whole genome shotgun (WGS) entry which is preliminary data.</text>
</comment>
<dbReference type="Pfam" id="PF25589">
    <property type="entry name" value="DUF7935"/>
    <property type="match status" value="1"/>
</dbReference>
<accession>A0ABT8F8A6</accession>
<evidence type="ECO:0000256" key="1">
    <source>
        <dbReference type="SAM" id="Phobius"/>
    </source>
</evidence>
<dbReference type="Proteomes" id="UP001168552">
    <property type="component" value="Unassembled WGS sequence"/>
</dbReference>
<evidence type="ECO:0000313" key="3">
    <source>
        <dbReference type="Proteomes" id="UP001168552"/>
    </source>
</evidence>
<sequence>MELLGDLLKILLPAGVMLYAMYALVQSFLKKDMEKKLIEIKVKSNETILPLRLQAYERMCLFLERITPSNLLFRLNDSSYNVAALHQILLSDIREEYNHNLSQQVYMSDKAWKAINAAREEVIMLINQCASELDADGRGIDLAKKILERYVERKMDSIEYALRFLKDEVQKIF</sequence>
<proteinExistence type="predicted"/>
<dbReference type="InterPro" id="IPR057695">
    <property type="entry name" value="DUF7935"/>
</dbReference>
<dbReference type="EMBL" id="JAUHJS010000007">
    <property type="protein sequence ID" value="MDN4166518.1"/>
    <property type="molecule type" value="Genomic_DNA"/>
</dbReference>
<gene>
    <name evidence="2" type="ORF">QWY31_13490</name>
</gene>
<keyword evidence="1" id="KW-1133">Transmembrane helix</keyword>
<keyword evidence="3" id="KW-1185">Reference proteome</keyword>
<reference evidence="2" key="1">
    <citation type="submission" date="2023-06" db="EMBL/GenBank/DDBJ databases">
        <title>Cytophagales bacterium Strain LB-30, isolated from soil.</title>
        <authorList>
            <person name="Liu B."/>
        </authorList>
    </citation>
    <scope>NUCLEOTIDE SEQUENCE</scope>
    <source>
        <strain evidence="2">LB-30</strain>
    </source>
</reference>
<dbReference type="RefSeq" id="WP_320005055.1">
    <property type="nucleotide sequence ID" value="NZ_JAUHJS010000007.1"/>
</dbReference>
<name>A0ABT8F8A6_9BACT</name>